<reference evidence="2" key="2">
    <citation type="submission" date="2021-09" db="EMBL/GenBank/DDBJ databases">
        <authorList>
            <person name="Jia N."/>
            <person name="Wang J."/>
            <person name="Shi W."/>
            <person name="Du L."/>
            <person name="Sun Y."/>
            <person name="Zhan W."/>
            <person name="Jiang J."/>
            <person name="Wang Q."/>
            <person name="Zhang B."/>
            <person name="Ji P."/>
            <person name="Sakyi L.B."/>
            <person name="Cui X."/>
            <person name="Yuan T."/>
            <person name="Jiang B."/>
            <person name="Yang W."/>
            <person name="Lam T.T.-Y."/>
            <person name="Chang Q."/>
            <person name="Ding S."/>
            <person name="Wang X."/>
            <person name="Zhu J."/>
            <person name="Ruan X."/>
            <person name="Zhao L."/>
            <person name="Wei J."/>
            <person name="Que T."/>
            <person name="Du C."/>
            <person name="Cheng J."/>
            <person name="Dai P."/>
            <person name="Han X."/>
            <person name="Huang E."/>
            <person name="Gao Y."/>
            <person name="Liu J."/>
            <person name="Shao H."/>
            <person name="Ye R."/>
            <person name="Li L."/>
            <person name="Wei W."/>
            <person name="Wang X."/>
            <person name="Wang C."/>
            <person name="Huo Q."/>
            <person name="Li W."/>
            <person name="Guo W."/>
            <person name="Chen H."/>
            <person name="Chen S."/>
            <person name="Zhou L."/>
            <person name="Zhou L."/>
            <person name="Ni X."/>
            <person name="Tian J."/>
            <person name="Zhou Y."/>
            <person name="Sheng Y."/>
            <person name="Liu T."/>
            <person name="Pan Y."/>
            <person name="Xia L."/>
            <person name="Li J."/>
            <person name="Zhao F."/>
            <person name="Cao W."/>
        </authorList>
    </citation>
    <scope>NUCLEOTIDE SEQUENCE</scope>
    <source>
        <strain evidence="2">Rmic-2018</strain>
        <tissue evidence="2">Larvae</tissue>
    </source>
</reference>
<gene>
    <name evidence="2" type="ORF">HPB51_006752</name>
</gene>
<feature type="transmembrane region" description="Helical" evidence="1">
    <location>
        <begin position="123"/>
        <end position="145"/>
    </location>
</feature>
<evidence type="ECO:0000256" key="1">
    <source>
        <dbReference type="SAM" id="Phobius"/>
    </source>
</evidence>
<keyword evidence="1" id="KW-1133">Transmembrane helix</keyword>
<feature type="transmembrane region" description="Helical" evidence="1">
    <location>
        <begin position="297"/>
        <end position="318"/>
    </location>
</feature>
<comment type="caution">
    <text evidence="2">The sequence shown here is derived from an EMBL/GenBank/DDBJ whole genome shotgun (WGS) entry which is preliminary data.</text>
</comment>
<name>A0A9J6E884_RHIMP</name>
<dbReference type="EMBL" id="JABSTU010000005">
    <property type="protein sequence ID" value="KAH8030320.1"/>
    <property type="molecule type" value="Genomic_DNA"/>
</dbReference>
<dbReference type="Proteomes" id="UP000821866">
    <property type="component" value="Chromosome 3"/>
</dbReference>
<feature type="transmembrane region" description="Helical" evidence="1">
    <location>
        <begin position="176"/>
        <end position="196"/>
    </location>
</feature>
<proteinExistence type="predicted"/>
<dbReference type="AlphaFoldDB" id="A0A9J6E884"/>
<protein>
    <submittedName>
        <fullName evidence="2">Uncharacterized protein</fullName>
    </submittedName>
</protein>
<evidence type="ECO:0000313" key="3">
    <source>
        <dbReference type="Proteomes" id="UP000821866"/>
    </source>
</evidence>
<feature type="transmembrane region" description="Helical" evidence="1">
    <location>
        <begin position="83"/>
        <end position="103"/>
    </location>
</feature>
<organism evidence="2 3">
    <name type="scientific">Rhipicephalus microplus</name>
    <name type="common">Cattle tick</name>
    <name type="synonym">Boophilus microplus</name>
    <dbReference type="NCBI Taxonomy" id="6941"/>
    <lineage>
        <taxon>Eukaryota</taxon>
        <taxon>Metazoa</taxon>
        <taxon>Ecdysozoa</taxon>
        <taxon>Arthropoda</taxon>
        <taxon>Chelicerata</taxon>
        <taxon>Arachnida</taxon>
        <taxon>Acari</taxon>
        <taxon>Parasitiformes</taxon>
        <taxon>Ixodida</taxon>
        <taxon>Ixodoidea</taxon>
        <taxon>Ixodidae</taxon>
        <taxon>Rhipicephalinae</taxon>
        <taxon>Rhipicephalus</taxon>
        <taxon>Boophilus</taxon>
    </lineage>
</organism>
<keyword evidence="3" id="KW-1185">Reference proteome</keyword>
<reference evidence="2" key="1">
    <citation type="journal article" date="2020" name="Cell">
        <title>Large-Scale Comparative Analyses of Tick Genomes Elucidate Their Genetic Diversity and Vector Capacities.</title>
        <authorList>
            <consortium name="Tick Genome and Microbiome Consortium (TIGMIC)"/>
            <person name="Jia N."/>
            <person name="Wang J."/>
            <person name="Shi W."/>
            <person name="Du L."/>
            <person name="Sun Y."/>
            <person name="Zhan W."/>
            <person name="Jiang J.F."/>
            <person name="Wang Q."/>
            <person name="Zhang B."/>
            <person name="Ji P."/>
            <person name="Bell-Sakyi L."/>
            <person name="Cui X.M."/>
            <person name="Yuan T.T."/>
            <person name="Jiang B.G."/>
            <person name="Yang W.F."/>
            <person name="Lam T.T."/>
            <person name="Chang Q.C."/>
            <person name="Ding S.J."/>
            <person name="Wang X.J."/>
            <person name="Zhu J.G."/>
            <person name="Ruan X.D."/>
            <person name="Zhao L."/>
            <person name="Wei J.T."/>
            <person name="Ye R.Z."/>
            <person name="Que T.C."/>
            <person name="Du C.H."/>
            <person name="Zhou Y.H."/>
            <person name="Cheng J.X."/>
            <person name="Dai P.F."/>
            <person name="Guo W.B."/>
            <person name="Han X.H."/>
            <person name="Huang E.J."/>
            <person name="Li L.F."/>
            <person name="Wei W."/>
            <person name="Gao Y.C."/>
            <person name="Liu J.Z."/>
            <person name="Shao H.Z."/>
            <person name="Wang X."/>
            <person name="Wang C.C."/>
            <person name="Yang T.C."/>
            <person name="Huo Q.B."/>
            <person name="Li W."/>
            <person name="Chen H.Y."/>
            <person name="Chen S.E."/>
            <person name="Zhou L.G."/>
            <person name="Ni X.B."/>
            <person name="Tian J.H."/>
            <person name="Sheng Y."/>
            <person name="Liu T."/>
            <person name="Pan Y.S."/>
            <person name="Xia L.Y."/>
            <person name="Li J."/>
            <person name="Zhao F."/>
            <person name="Cao W.C."/>
        </authorList>
    </citation>
    <scope>NUCLEOTIDE SEQUENCE</scope>
    <source>
        <strain evidence="2">Rmic-2018</strain>
    </source>
</reference>
<accession>A0A9J6E884</accession>
<sequence length="373" mass="42439">MREAIFSETALDIFCGTAGHDVAEREKFRFCFPSETSGKRIVLMRRKRRISGPVRCEEEEALTCSETCTALTREDVAVTWKSWYTLYSLGCLVTFTLGQLYFVASNTFRLLASVRSFTKSLVLVLPTVVAFKVTVNVASSVFGSWTMLEFFKKSAEHEMTAAFDWKKYRYRCRLSYALRFFVGISFFAHLIANADITTRLLHIEGNSLLEFVLKATVFLFNFLFFTYDMLHFIILRPCCEVLISYVRQEQDSLNYILAMSETSFTKMATVATQLDRVRLNISSVVNLRKVLNSAWQFSIMASAAGLLIASCICIYSLFDEGVPKDQLLLIMSYCGYAMVDFVDVARLSQTMGNEASITFCALILRVTFSLYVL</sequence>
<evidence type="ECO:0000313" key="2">
    <source>
        <dbReference type="EMBL" id="KAH8030320.1"/>
    </source>
</evidence>
<keyword evidence="1" id="KW-0812">Transmembrane</keyword>
<feature type="transmembrane region" description="Helical" evidence="1">
    <location>
        <begin position="208"/>
        <end position="227"/>
    </location>
</feature>
<keyword evidence="1" id="KW-0472">Membrane</keyword>